<dbReference type="SMART" id="SM00345">
    <property type="entry name" value="HTH_GNTR"/>
    <property type="match status" value="1"/>
</dbReference>
<dbReference type="InterPro" id="IPR036390">
    <property type="entry name" value="WH_DNA-bd_sf"/>
</dbReference>
<evidence type="ECO:0000256" key="3">
    <source>
        <dbReference type="ARBA" id="ARBA00023163"/>
    </source>
</evidence>
<name>A0A1J5R8A3_9ZZZZ</name>
<evidence type="ECO:0000259" key="4">
    <source>
        <dbReference type="PROSITE" id="PS50949"/>
    </source>
</evidence>
<dbReference type="GO" id="GO:0003700">
    <property type="term" value="F:DNA-binding transcription factor activity"/>
    <property type="evidence" value="ECO:0007669"/>
    <property type="project" value="InterPro"/>
</dbReference>
<proteinExistence type="predicted"/>
<dbReference type="GO" id="GO:0003677">
    <property type="term" value="F:DNA binding"/>
    <property type="evidence" value="ECO:0007669"/>
    <property type="project" value="UniProtKB-KW"/>
</dbReference>
<keyword evidence="3" id="KW-0804">Transcription</keyword>
<evidence type="ECO:0000313" key="5">
    <source>
        <dbReference type="EMBL" id="OIQ91594.1"/>
    </source>
</evidence>
<feature type="domain" description="HTH gntR-type" evidence="4">
    <location>
        <begin position="13"/>
        <end position="81"/>
    </location>
</feature>
<dbReference type="InterPro" id="IPR011663">
    <property type="entry name" value="UTRA"/>
</dbReference>
<keyword evidence="2" id="KW-0238">DNA-binding</keyword>
<evidence type="ECO:0000256" key="2">
    <source>
        <dbReference type="ARBA" id="ARBA00023125"/>
    </source>
</evidence>
<dbReference type="GO" id="GO:0045892">
    <property type="term" value="P:negative regulation of DNA-templated transcription"/>
    <property type="evidence" value="ECO:0007669"/>
    <property type="project" value="TreeGrafter"/>
</dbReference>
<dbReference type="Pfam" id="PF00392">
    <property type="entry name" value="GntR"/>
    <property type="match status" value="1"/>
</dbReference>
<dbReference type="SUPFAM" id="SSF64288">
    <property type="entry name" value="Chorismate lyase-like"/>
    <property type="match status" value="1"/>
</dbReference>
<gene>
    <name evidence="5" type="primary">dasR_1</name>
    <name evidence="5" type="ORF">GALL_264550</name>
</gene>
<dbReference type="InterPro" id="IPR036388">
    <property type="entry name" value="WH-like_DNA-bd_sf"/>
</dbReference>
<dbReference type="PANTHER" id="PTHR44846:SF1">
    <property type="entry name" value="MANNOSYL-D-GLYCERATE TRANSPORT_METABOLISM SYSTEM REPRESSOR MNGR-RELATED"/>
    <property type="match status" value="1"/>
</dbReference>
<dbReference type="PROSITE" id="PS50949">
    <property type="entry name" value="HTH_GNTR"/>
    <property type="match status" value="1"/>
</dbReference>
<dbReference type="Gene3D" id="1.10.10.10">
    <property type="entry name" value="Winged helix-like DNA-binding domain superfamily/Winged helix DNA-binding domain"/>
    <property type="match status" value="1"/>
</dbReference>
<accession>A0A1J5R8A3</accession>
<dbReference type="InterPro" id="IPR000524">
    <property type="entry name" value="Tscrpt_reg_HTH_GntR"/>
</dbReference>
<dbReference type="InterPro" id="IPR028978">
    <property type="entry name" value="Chorismate_lyase_/UTRA_dom_sf"/>
</dbReference>
<dbReference type="AlphaFoldDB" id="A0A1J5R8A3"/>
<dbReference type="InterPro" id="IPR050679">
    <property type="entry name" value="Bact_HTH_transcr_reg"/>
</dbReference>
<protein>
    <submittedName>
        <fullName evidence="5">HTH-type transcriptional repressor DasR</fullName>
    </submittedName>
</protein>
<dbReference type="SMART" id="SM00866">
    <property type="entry name" value="UTRA"/>
    <property type="match status" value="1"/>
</dbReference>
<dbReference type="SUPFAM" id="SSF46785">
    <property type="entry name" value="Winged helix' DNA-binding domain"/>
    <property type="match status" value="1"/>
</dbReference>
<organism evidence="5">
    <name type="scientific">mine drainage metagenome</name>
    <dbReference type="NCBI Taxonomy" id="410659"/>
    <lineage>
        <taxon>unclassified sequences</taxon>
        <taxon>metagenomes</taxon>
        <taxon>ecological metagenomes</taxon>
    </lineage>
</organism>
<dbReference type="EMBL" id="MLJW01000254">
    <property type="protein sequence ID" value="OIQ91594.1"/>
    <property type="molecule type" value="Genomic_DNA"/>
</dbReference>
<dbReference type="Pfam" id="PF07702">
    <property type="entry name" value="UTRA"/>
    <property type="match status" value="1"/>
</dbReference>
<dbReference type="CDD" id="cd07377">
    <property type="entry name" value="WHTH_GntR"/>
    <property type="match status" value="1"/>
</dbReference>
<sequence length="250" mass="28066">MTDEISTGMSPGTHLYKAVKHKITESLRTGEWKPGEVIPSEKKLSARFSVSIGTVRKAVDELTAENVLIRHQGRGTFVASHGRGRYFFSFFHIVRQDGHREFPAVELVEFDRRQADAKTAAALGIGVGDKVLCFTNRLSLQGEPVILDQITVPAALFKTLNERTLRDRRSTIYQLYQEQAGISVIRTADRVRATKADPAKARLLQVPTGHPLLLVVRVAHSFKDRPVELRHSYVNTDRHEYAVDLIGDQL</sequence>
<dbReference type="PANTHER" id="PTHR44846">
    <property type="entry name" value="MANNOSYL-D-GLYCERATE TRANSPORT/METABOLISM SYSTEM REPRESSOR MNGR-RELATED"/>
    <property type="match status" value="1"/>
</dbReference>
<comment type="caution">
    <text evidence="5">The sequence shown here is derived from an EMBL/GenBank/DDBJ whole genome shotgun (WGS) entry which is preliminary data.</text>
</comment>
<keyword evidence="1" id="KW-0805">Transcription regulation</keyword>
<evidence type="ECO:0000256" key="1">
    <source>
        <dbReference type="ARBA" id="ARBA00023015"/>
    </source>
</evidence>
<dbReference type="Gene3D" id="3.40.1410.10">
    <property type="entry name" value="Chorismate lyase-like"/>
    <property type="match status" value="1"/>
</dbReference>
<reference evidence="5" key="1">
    <citation type="submission" date="2016-10" db="EMBL/GenBank/DDBJ databases">
        <title>Sequence of Gallionella enrichment culture.</title>
        <authorList>
            <person name="Poehlein A."/>
            <person name="Muehling M."/>
            <person name="Daniel R."/>
        </authorList>
    </citation>
    <scope>NUCLEOTIDE SEQUENCE</scope>
</reference>